<evidence type="ECO:0000256" key="3">
    <source>
        <dbReference type="ARBA" id="ARBA00022679"/>
    </source>
</evidence>
<evidence type="ECO:0000256" key="5">
    <source>
        <dbReference type="ARBA" id="ARBA00023277"/>
    </source>
</evidence>
<keyword evidence="8" id="KW-1185">Reference proteome</keyword>
<dbReference type="PIRSF" id="PIRSF009360">
    <property type="entry name" value="UCP009360"/>
    <property type="match status" value="1"/>
</dbReference>
<dbReference type="InterPro" id="IPR019378">
    <property type="entry name" value="GDP-Fuc_O-FucTrfase"/>
</dbReference>
<organism evidence="7 8">
    <name type="scientific">Amborella trichopoda</name>
    <dbReference type="NCBI Taxonomy" id="13333"/>
    <lineage>
        <taxon>Eukaryota</taxon>
        <taxon>Viridiplantae</taxon>
        <taxon>Streptophyta</taxon>
        <taxon>Embryophyta</taxon>
        <taxon>Tracheophyta</taxon>
        <taxon>Spermatophyta</taxon>
        <taxon>Magnoliopsida</taxon>
        <taxon>Amborellales</taxon>
        <taxon>Amborellaceae</taxon>
        <taxon>Amborella</taxon>
    </lineage>
</organism>
<evidence type="ECO:0000313" key="7">
    <source>
        <dbReference type="EMBL" id="ERN07449.1"/>
    </source>
</evidence>
<keyword evidence="4" id="KW-0294">Fucose metabolism</keyword>
<dbReference type="GO" id="GO:0052325">
    <property type="term" value="P:cell wall pectin biosynthetic process"/>
    <property type="evidence" value="ECO:0000318"/>
    <property type="project" value="GO_Central"/>
</dbReference>
<name>W1PI89_AMBTC</name>
<dbReference type="Pfam" id="PF10250">
    <property type="entry name" value="O-FucT"/>
    <property type="match status" value="1"/>
</dbReference>
<dbReference type="InterPro" id="IPR024709">
    <property type="entry name" value="FucosylTrfase_pln"/>
</dbReference>
<dbReference type="Proteomes" id="UP000017836">
    <property type="component" value="Unassembled WGS sequence"/>
</dbReference>
<evidence type="ECO:0000256" key="4">
    <source>
        <dbReference type="ARBA" id="ARBA00023253"/>
    </source>
</evidence>
<dbReference type="GO" id="GO:0006004">
    <property type="term" value="P:fucose metabolic process"/>
    <property type="evidence" value="ECO:0007669"/>
    <property type="project" value="UniProtKB-KW"/>
</dbReference>
<evidence type="ECO:0000256" key="6">
    <source>
        <dbReference type="ARBA" id="ARBA00030350"/>
    </source>
</evidence>
<keyword evidence="3" id="KW-0808">Transferase</keyword>
<keyword evidence="2" id="KW-0328">Glycosyltransferase</keyword>
<dbReference type="PANTHER" id="PTHR31288:SF5">
    <property type="entry name" value="PROTEIN MANNAN SYNTHESIS-RELATED 1"/>
    <property type="match status" value="1"/>
</dbReference>
<evidence type="ECO:0000256" key="1">
    <source>
        <dbReference type="ARBA" id="ARBA00007737"/>
    </source>
</evidence>
<dbReference type="HOGENOM" id="CLU_018420_3_0_1"/>
<dbReference type="GO" id="GO:0051753">
    <property type="term" value="F:mannan synthase activity"/>
    <property type="evidence" value="ECO:0000318"/>
    <property type="project" value="GO_Central"/>
</dbReference>
<keyword evidence="5" id="KW-0119">Carbohydrate metabolism</keyword>
<comment type="similarity">
    <text evidence="1">Belongs to the glycosyltransferase GT106 family.</text>
</comment>
<gene>
    <name evidence="7" type="ORF">AMTR_s00019p00251420</name>
</gene>
<sequence>MEVKLPGTSGVHLDVFPSVAEGRIETIHTANIVKGPWKQSNFLKPCWTNPGSKEGDQAKGFITFSLSHGPHYHVSQVADAVVVARYLGATLVIPDIKGTKTGDKRKFEEIYNVDKFMKSLNGVVKIVREAPNELRTVKPAPVKVPSQVTEDYISEHIEPIFRMKGNLRLKTFFPAVNMKIREKRSDMDSVRCLGMFGSLELKPEIQEVVDMMVQRLRTLSRSSNGNFIAVDLSIELLQQKSCQVSQNDNLAGRKRCYTPGEVGTFLRQIGFQSETVIYLTQSGWHESLSTLKEIFPKIYTKENIIPAEKKDKFLKSGSPGLEKALDFHICSRSDVFVPAISGLFYANVAGQRIPYGKTQILVPNGSSTSTSATDYLSAFVSQKSHLAYSCFC</sequence>
<dbReference type="GO" id="GO:0005794">
    <property type="term" value="C:Golgi apparatus"/>
    <property type="evidence" value="ECO:0000318"/>
    <property type="project" value="GO_Central"/>
</dbReference>
<dbReference type="PANTHER" id="PTHR31288">
    <property type="entry name" value="O-FUCOSYLTRANSFERASE FAMILY PROTEIN"/>
    <property type="match status" value="1"/>
</dbReference>
<dbReference type="Gramene" id="ERN07449">
    <property type="protein sequence ID" value="ERN07449"/>
    <property type="gene ID" value="AMTR_s00019p00251420"/>
</dbReference>
<dbReference type="OMA" id="FEDMYDV"/>
<dbReference type="AlphaFoldDB" id="W1PI89"/>
<accession>W1PI89</accession>
<dbReference type="CDD" id="cd11299">
    <property type="entry name" value="O-FucT_plant"/>
    <property type="match status" value="1"/>
</dbReference>
<evidence type="ECO:0000313" key="8">
    <source>
        <dbReference type="Proteomes" id="UP000017836"/>
    </source>
</evidence>
<proteinExistence type="inferred from homology"/>
<reference evidence="8" key="1">
    <citation type="journal article" date="2013" name="Science">
        <title>The Amborella genome and the evolution of flowering plants.</title>
        <authorList>
            <consortium name="Amborella Genome Project"/>
        </authorList>
    </citation>
    <scope>NUCLEOTIDE SEQUENCE [LARGE SCALE GENOMIC DNA]</scope>
</reference>
<protein>
    <recommendedName>
        <fullName evidence="6">O-fucosyltransferase family protein</fullName>
    </recommendedName>
</protein>
<dbReference type="eggNOG" id="ENOG502QUE8">
    <property type="taxonomic scope" value="Eukaryota"/>
</dbReference>
<dbReference type="EMBL" id="KI393807">
    <property type="protein sequence ID" value="ERN07449.1"/>
    <property type="molecule type" value="Genomic_DNA"/>
</dbReference>
<evidence type="ECO:0000256" key="2">
    <source>
        <dbReference type="ARBA" id="ARBA00022676"/>
    </source>
</evidence>